<name>X1UTB8_9ZZZZ</name>
<accession>X1UTB8</accession>
<proteinExistence type="predicted"/>
<organism evidence="1">
    <name type="scientific">marine sediment metagenome</name>
    <dbReference type="NCBI Taxonomy" id="412755"/>
    <lineage>
        <taxon>unclassified sequences</taxon>
        <taxon>metagenomes</taxon>
        <taxon>ecological metagenomes</taxon>
    </lineage>
</organism>
<feature type="non-terminal residue" evidence="1">
    <location>
        <position position="258"/>
    </location>
</feature>
<comment type="caution">
    <text evidence="1">The sequence shown here is derived from an EMBL/GenBank/DDBJ whole genome shotgun (WGS) entry which is preliminary data.</text>
</comment>
<protein>
    <submittedName>
        <fullName evidence="1">Uncharacterized protein</fullName>
    </submittedName>
</protein>
<dbReference type="AlphaFoldDB" id="X1UTB8"/>
<dbReference type="EMBL" id="BARW01026566">
    <property type="protein sequence ID" value="GAJ06867.1"/>
    <property type="molecule type" value="Genomic_DNA"/>
</dbReference>
<evidence type="ECO:0000313" key="1">
    <source>
        <dbReference type="EMBL" id="GAJ06867.1"/>
    </source>
</evidence>
<reference evidence="1" key="1">
    <citation type="journal article" date="2014" name="Front. Microbiol.">
        <title>High frequency of phylogenetically diverse reductive dehalogenase-homologous genes in deep subseafloor sedimentary metagenomes.</title>
        <authorList>
            <person name="Kawai M."/>
            <person name="Futagami T."/>
            <person name="Toyoda A."/>
            <person name="Takaki Y."/>
            <person name="Nishi S."/>
            <person name="Hori S."/>
            <person name="Arai W."/>
            <person name="Tsubouchi T."/>
            <person name="Morono Y."/>
            <person name="Uchiyama I."/>
            <person name="Ito T."/>
            <person name="Fujiyama A."/>
            <person name="Inagaki F."/>
            <person name="Takami H."/>
        </authorList>
    </citation>
    <scope>NUCLEOTIDE SEQUENCE</scope>
    <source>
        <strain evidence="1">Expedition CK06-06</strain>
    </source>
</reference>
<feature type="non-terminal residue" evidence="1">
    <location>
        <position position="1"/>
    </location>
</feature>
<gene>
    <name evidence="1" type="ORF">S12H4_43304</name>
</gene>
<sequence>GLNSPFLYGAKLHYNGPGLMYTARKNSLELEGKPAEVTVFGASALQQSAHAEFLATGGSLYYLKHKHVIEGSEKVMVQVRDKITNLVLSSEMKSEGVDYDIDYSNGRIIFYKPIHSVSDSGSIISTNILDGNPVYVMVDYEYEVPEYHFREGSYGGRVTQELPEWQDIGLTIGGSFVREQKDNTDYTLIGADSVMKIADLGEITAEYAQSETQAVNNFVSTDGGLNFNTIAHPSDEKGQAYSFKGKTRPIITGTPGLG</sequence>